<name>A0AAE3QKZ9_9BACT</name>
<evidence type="ECO:0000313" key="2">
    <source>
        <dbReference type="EMBL" id="MDJ1480576.1"/>
    </source>
</evidence>
<protein>
    <submittedName>
        <fullName evidence="2">DUF1460 domain-containing protein</fullName>
    </submittedName>
</protein>
<dbReference type="InterPro" id="IPR010846">
    <property type="entry name" value="AmiA-like"/>
</dbReference>
<dbReference type="InterPro" id="IPR038765">
    <property type="entry name" value="Papain-like_cys_pep_sf"/>
</dbReference>
<gene>
    <name evidence="2" type="ORF">QNI16_08775</name>
</gene>
<organism evidence="2 3">
    <name type="scientific">Xanthocytophaga flava</name>
    <dbReference type="NCBI Taxonomy" id="3048013"/>
    <lineage>
        <taxon>Bacteria</taxon>
        <taxon>Pseudomonadati</taxon>
        <taxon>Bacteroidota</taxon>
        <taxon>Cytophagia</taxon>
        <taxon>Cytophagales</taxon>
        <taxon>Rhodocytophagaceae</taxon>
        <taxon>Xanthocytophaga</taxon>
    </lineage>
</organism>
<dbReference type="Proteomes" id="UP001241110">
    <property type="component" value="Unassembled WGS sequence"/>
</dbReference>
<dbReference type="AlphaFoldDB" id="A0AAE3QKZ9"/>
<evidence type="ECO:0000313" key="3">
    <source>
        <dbReference type="Proteomes" id="UP001241110"/>
    </source>
</evidence>
<dbReference type="Pfam" id="PF07313">
    <property type="entry name" value="AmiA-like"/>
    <property type="match status" value="1"/>
</dbReference>
<sequence length="284" mass="31757">MLKTICAYILLAFSFVSVSLNAQTTVIVQETDQKTITEIVSHRDSLVTKVLPVRMIAIGKMLIGKPYVAKTLETGKEEQLVVNLRGFDCTTFLETTLTLAKLVQMENQDFTAYCQTLTTIRYRAGEAGKYTTRLHYLTEWLSEKQSRGEMEDITQKLGGVPYEKKIDFMTTHPQAYVQLTDKQNLAALQVVERNLNTQKRYYIPKAAVGKIESQLQDGDIIAFTTNIKGLDVVHVGLAIRKGNHAYLLHASSDQKKVAVSSVPIGQYILKNSGQSGIIVVRPQQ</sequence>
<reference evidence="2" key="1">
    <citation type="submission" date="2023-05" db="EMBL/GenBank/DDBJ databases">
        <authorList>
            <person name="Zhang X."/>
        </authorList>
    </citation>
    <scope>NUCLEOTIDE SEQUENCE</scope>
    <source>
        <strain evidence="2">YF14B1</strain>
    </source>
</reference>
<evidence type="ECO:0000256" key="1">
    <source>
        <dbReference type="SAM" id="SignalP"/>
    </source>
</evidence>
<feature type="signal peptide" evidence="1">
    <location>
        <begin position="1"/>
        <end position="22"/>
    </location>
</feature>
<dbReference type="SUPFAM" id="SSF54001">
    <property type="entry name" value="Cysteine proteinases"/>
    <property type="match status" value="1"/>
</dbReference>
<comment type="caution">
    <text evidence="2">The sequence shown here is derived from an EMBL/GenBank/DDBJ whole genome shotgun (WGS) entry which is preliminary data.</text>
</comment>
<accession>A0AAE3QKZ9</accession>
<dbReference type="RefSeq" id="WP_313977358.1">
    <property type="nucleotide sequence ID" value="NZ_JASJOS010000003.1"/>
</dbReference>
<keyword evidence="1" id="KW-0732">Signal</keyword>
<proteinExistence type="predicted"/>
<dbReference type="Gene3D" id="1.10.3670.10">
    <property type="entry name" value="Putative xylanase like domain"/>
    <property type="match status" value="1"/>
</dbReference>
<dbReference type="EMBL" id="JASJOS010000003">
    <property type="protein sequence ID" value="MDJ1480576.1"/>
    <property type="molecule type" value="Genomic_DNA"/>
</dbReference>
<feature type="chain" id="PRO_5042074274" evidence="1">
    <location>
        <begin position="23"/>
        <end position="284"/>
    </location>
</feature>
<dbReference type="Gene3D" id="2.30.260.10">
    <property type="entry name" value="putative xylanase like domain"/>
    <property type="match status" value="1"/>
</dbReference>